<dbReference type="PANTHER" id="PTHR47530:SF4">
    <property type="entry name" value="E3 UBIQUITIN LIGASE BIG BROTHER-RELATED"/>
    <property type="match status" value="1"/>
</dbReference>
<dbReference type="EMBL" id="KZ155832">
    <property type="protein sequence ID" value="OUS43270.1"/>
    <property type="molecule type" value="Genomic_DNA"/>
</dbReference>
<feature type="domain" description="RING-type" evidence="3">
    <location>
        <begin position="212"/>
        <end position="254"/>
    </location>
</feature>
<dbReference type="PANTHER" id="PTHR47530">
    <property type="entry name" value="E3 UBIQUITIN LIGASE BIG BROTHER-RELATED"/>
    <property type="match status" value="1"/>
</dbReference>
<dbReference type="AlphaFoldDB" id="A0A1Y5I198"/>
<dbReference type="CDD" id="cd16454">
    <property type="entry name" value="RING-H2_PA-TM-RING"/>
    <property type="match status" value="1"/>
</dbReference>
<gene>
    <name evidence="4" type="ORF">BE221DRAFT_81018</name>
</gene>
<dbReference type="InterPro" id="IPR043312">
    <property type="entry name" value="AtBBR-like"/>
</dbReference>
<feature type="compositionally biased region" description="Polar residues" evidence="2">
    <location>
        <begin position="62"/>
        <end position="73"/>
    </location>
</feature>
<protein>
    <submittedName>
        <fullName evidence="4">Zinc finger-containing protein</fullName>
    </submittedName>
</protein>
<dbReference type="GO" id="GO:0008270">
    <property type="term" value="F:zinc ion binding"/>
    <property type="evidence" value="ECO:0007669"/>
    <property type="project" value="UniProtKB-KW"/>
</dbReference>
<dbReference type="InterPro" id="IPR001841">
    <property type="entry name" value="Znf_RING"/>
</dbReference>
<keyword evidence="1" id="KW-0862">Zinc</keyword>
<feature type="compositionally biased region" description="Polar residues" evidence="2">
    <location>
        <begin position="1"/>
        <end position="10"/>
    </location>
</feature>
<keyword evidence="1" id="KW-0863">Zinc-finger</keyword>
<dbReference type="InterPro" id="IPR013083">
    <property type="entry name" value="Znf_RING/FYVE/PHD"/>
</dbReference>
<dbReference type="Gene3D" id="3.30.40.10">
    <property type="entry name" value="Zinc/RING finger domain, C3HC4 (zinc finger)"/>
    <property type="match status" value="1"/>
</dbReference>
<organism evidence="4">
    <name type="scientific">Ostreococcus tauri</name>
    <name type="common">Marine green alga</name>
    <dbReference type="NCBI Taxonomy" id="70448"/>
    <lineage>
        <taxon>Eukaryota</taxon>
        <taxon>Viridiplantae</taxon>
        <taxon>Chlorophyta</taxon>
        <taxon>Mamiellophyceae</taxon>
        <taxon>Mamiellales</taxon>
        <taxon>Bathycoccaceae</taxon>
        <taxon>Ostreococcus</taxon>
    </lineage>
</organism>
<dbReference type="SMART" id="SM00184">
    <property type="entry name" value="RING"/>
    <property type="match status" value="1"/>
</dbReference>
<accession>A0A1Y5I198</accession>
<sequence>MTTLHRTPTPVTRAMCDGDGSDVENDRSVSNSGRSTPVRAHRARKERAHGDGAHGARRNPLANETTNAATTSRVAREDESSASLARLLQEQERAYFMMQFGERGADAVVEDALVEDERVVEEMEEDESLALARQLQEEEERAYRQRMLAMAGIDPDAEEDSEAEGIDTDAMTYEELCELGDTVGKVSCGLTEEQLASLPARIVDAKVAGTKCAVCCMEFDLGESACQLPRCGHVYHGECVEPWLKENKSCPTCKTEVFEDKTEKKTVRRAL</sequence>
<name>A0A1Y5I198_OSTTA</name>
<evidence type="ECO:0000256" key="2">
    <source>
        <dbReference type="SAM" id="MobiDB-lite"/>
    </source>
</evidence>
<dbReference type="SUPFAM" id="SSF57850">
    <property type="entry name" value="RING/U-box"/>
    <property type="match status" value="1"/>
</dbReference>
<dbReference type="Proteomes" id="UP000195557">
    <property type="component" value="Unassembled WGS sequence"/>
</dbReference>
<dbReference type="eggNOG" id="KOG0800">
    <property type="taxonomic scope" value="Eukaryota"/>
</dbReference>
<dbReference type="PROSITE" id="PS50089">
    <property type="entry name" value="ZF_RING_2"/>
    <property type="match status" value="1"/>
</dbReference>
<proteinExistence type="predicted"/>
<keyword evidence="1" id="KW-0479">Metal-binding</keyword>
<reference evidence="4" key="1">
    <citation type="submission" date="2017-04" db="EMBL/GenBank/DDBJ databases">
        <title>Population genomics of picophytoplankton unveils novel chromosome hypervariability.</title>
        <authorList>
            <consortium name="DOE Joint Genome Institute"/>
            <person name="Blanc-Mathieu R."/>
            <person name="Krasovec M."/>
            <person name="Hebrard M."/>
            <person name="Yau S."/>
            <person name="Desgranges E."/>
            <person name="Martin J."/>
            <person name="Schackwitz W."/>
            <person name="Kuo A."/>
            <person name="Salin G."/>
            <person name="Donnadieu C."/>
            <person name="Desdevises Y."/>
            <person name="Sanchez-Ferandin S."/>
            <person name="Moreau H."/>
            <person name="Rivals E."/>
            <person name="Grigoriev I.V."/>
            <person name="Grimsley N."/>
            <person name="Eyre-Walker A."/>
            <person name="Piganeau G."/>
        </authorList>
    </citation>
    <scope>NUCLEOTIDE SEQUENCE [LARGE SCALE GENOMIC DNA]</scope>
    <source>
        <strain evidence="4">RCC 1115</strain>
    </source>
</reference>
<evidence type="ECO:0000259" key="3">
    <source>
        <dbReference type="PROSITE" id="PS50089"/>
    </source>
</evidence>
<feature type="region of interest" description="Disordered" evidence="2">
    <location>
        <begin position="1"/>
        <end position="80"/>
    </location>
</feature>
<evidence type="ECO:0000256" key="1">
    <source>
        <dbReference type="PROSITE-ProRule" id="PRU00175"/>
    </source>
</evidence>
<evidence type="ECO:0000313" key="4">
    <source>
        <dbReference type="EMBL" id="OUS43270.1"/>
    </source>
</evidence>
<dbReference type="Pfam" id="PF13639">
    <property type="entry name" value="zf-RING_2"/>
    <property type="match status" value="1"/>
</dbReference>